<dbReference type="Proteomes" id="UP001163152">
    <property type="component" value="Chromosome"/>
</dbReference>
<proteinExistence type="predicted"/>
<evidence type="ECO:0000313" key="1">
    <source>
        <dbReference type="EMBL" id="WAL62290.1"/>
    </source>
</evidence>
<gene>
    <name evidence="1" type="ORF">OXH18_09960</name>
</gene>
<dbReference type="EMBL" id="CP113797">
    <property type="protein sequence ID" value="WAL62290.1"/>
    <property type="molecule type" value="Genomic_DNA"/>
</dbReference>
<organism evidence="1 2">
    <name type="scientific">Thermocoleostomius sinensis A174</name>
    <dbReference type="NCBI Taxonomy" id="2016057"/>
    <lineage>
        <taxon>Bacteria</taxon>
        <taxon>Bacillati</taxon>
        <taxon>Cyanobacteriota</taxon>
        <taxon>Cyanophyceae</taxon>
        <taxon>Oculatellales</taxon>
        <taxon>Oculatellaceae</taxon>
        <taxon>Thermocoleostomius</taxon>
    </lineage>
</organism>
<dbReference type="RefSeq" id="WP_268612535.1">
    <property type="nucleotide sequence ID" value="NZ_CP113797.1"/>
</dbReference>
<name>A0A9E8ZF95_9CYAN</name>
<dbReference type="AlphaFoldDB" id="A0A9E8ZF95"/>
<keyword evidence="2" id="KW-1185">Reference proteome</keyword>
<dbReference type="KEGG" id="tsin:OXH18_09960"/>
<reference evidence="1" key="1">
    <citation type="submission" date="2022-12" db="EMBL/GenBank/DDBJ databases">
        <title>Polyphasic identification of a Novel Hot-Spring Cyanobacterium Ocullathermofonsia sinensis gen nov. sp. nov. and Genomic Insights on its Adaptations to the Thermal Habitat.</title>
        <authorList>
            <person name="Daroch M."/>
            <person name="Tang J."/>
            <person name="Jiang Y."/>
        </authorList>
    </citation>
    <scope>NUCLEOTIDE SEQUENCE</scope>
    <source>
        <strain evidence="1">PKUAC-SCTA174</strain>
    </source>
</reference>
<sequence>MYQSTSSALKQKIEILAEKAFRQHLISGYGDSEFPNQYQIVYQGKPRHFSLDHAFAFLKTLVDFNLATAESLMVHKK</sequence>
<accession>A0A9E8ZF95</accession>
<protein>
    <submittedName>
        <fullName evidence="1">Uncharacterized protein</fullName>
    </submittedName>
</protein>
<evidence type="ECO:0000313" key="2">
    <source>
        <dbReference type="Proteomes" id="UP001163152"/>
    </source>
</evidence>